<dbReference type="Gene3D" id="3.30.2310.20">
    <property type="entry name" value="RelE-like"/>
    <property type="match status" value="1"/>
</dbReference>
<sequence length="101" mass="11628">MKSYILTEAAEADLRAVIRYTTKQWGDTQVRRYVAALERGIVSLVEGHSPFRDMSTLYPELRMARVDHHFVFCLPRESAPTLVVAILHERMDLLTRLAGRL</sequence>
<protein>
    <submittedName>
        <fullName evidence="2">Type II toxin-antitoxin system RelE/ParE family toxin</fullName>
    </submittedName>
</protein>
<reference evidence="2 3" key="1">
    <citation type="journal article" date="2020" name="Int. J. Syst. Evol. Microbiol.">
        <title>Novel acetic acid bacteria from cider fermentations: Acetobacter conturbans sp. nov. and Acetobacter fallax sp. nov.</title>
        <authorList>
            <person name="Sombolestani A.S."/>
            <person name="Cleenwerck I."/>
            <person name="Cnockaert M."/>
            <person name="Borremans W."/>
            <person name="Wieme A.D."/>
            <person name="De Vuyst L."/>
            <person name="Vandamme P."/>
        </authorList>
    </citation>
    <scope>NUCLEOTIDE SEQUENCE [LARGE SCALE GENOMIC DNA]</scope>
    <source>
        <strain evidence="2 3">LMG 30640</strain>
    </source>
</reference>
<evidence type="ECO:0000313" key="3">
    <source>
        <dbReference type="Proteomes" id="UP000635278"/>
    </source>
</evidence>
<keyword evidence="1" id="KW-1277">Toxin-antitoxin system</keyword>
<keyword evidence="3" id="KW-1185">Reference proteome</keyword>
<evidence type="ECO:0000313" key="2">
    <source>
        <dbReference type="EMBL" id="NHN86805.1"/>
    </source>
</evidence>
<dbReference type="Pfam" id="PF05016">
    <property type="entry name" value="ParE_toxin"/>
    <property type="match status" value="1"/>
</dbReference>
<comment type="caution">
    <text evidence="2">The sequence shown here is derived from an EMBL/GenBank/DDBJ whole genome shotgun (WGS) entry which is preliminary data.</text>
</comment>
<dbReference type="EMBL" id="WOTB01000054">
    <property type="protein sequence ID" value="NHN86805.1"/>
    <property type="molecule type" value="Genomic_DNA"/>
</dbReference>
<organism evidence="2 3">
    <name type="scientific">Acetobacter musti</name>
    <dbReference type="NCBI Taxonomy" id="864732"/>
    <lineage>
        <taxon>Bacteria</taxon>
        <taxon>Pseudomonadati</taxon>
        <taxon>Pseudomonadota</taxon>
        <taxon>Alphaproteobacteria</taxon>
        <taxon>Acetobacterales</taxon>
        <taxon>Acetobacteraceae</taxon>
        <taxon>Acetobacter</taxon>
    </lineage>
</organism>
<dbReference type="InterPro" id="IPR007712">
    <property type="entry name" value="RelE/ParE_toxin"/>
</dbReference>
<gene>
    <name evidence="2" type="ORF">GOB93_19640</name>
</gene>
<accession>A0ABX0JUZ5</accession>
<dbReference type="RefSeq" id="WP_173585119.1">
    <property type="nucleotide sequence ID" value="NZ_WOTB01000054.1"/>
</dbReference>
<dbReference type="Proteomes" id="UP000635278">
    <property type="component" value="Unassembled WGS sequence"/>
</dbReference>
<dbReference type="InterPro" id="IPR035093">
    <property type="entry name" value="RelE/ParE_toxin_dom_sf"/>
</dbReference>
<proteinExistence type="predicted"/>
<name>A0ABX0JUZ5_9PROT</name>
<evidence type="ECO:0000256" key="1">
    <source>
        <dbReference type="ARBA" id="ARBA00022649"/>
    </source>
</evidence>